<gene>
    <name evidence="2" type="ORF">ACFQMA_13595</name>
</gene>
<dbReference type="SUPFAM" id="SSF56281">
    <property type="entry name" value="Metallo-hydrolase/oxidoreductase"/>
    <property type="match status" value="1"/>
</dbReference>
<evidence type="ECO:0000259" key="1">
    <source>
        <dbReference type="SMART" id="SM00849"/>
    </source>
</evidence>
<dbReference type="GeneID" id="78821158"/>
<dbReference type="InterPro" id="IPR050855">
    <property type="entry name" value="NDM-1-like"/>
</dbReference>
<dbReference type="InterPro" id="IPR001279">
    <property type="entry name" value="Metallo-B-lactamas"/>
</dbReference>
<dbReference type="SMART" id="SM00849">
    <property type="entry name" value="Lactamase_B"/>
    <property type="match status" value="1"/>
</dbReference>
<dbReference type="Proteomes" id="UP001596432">
    <property type="component" value="Unassembled WGS sequence"/>
</dbReference>
<dbReference type="EMBL" id="JBHTAS010000001">
    <property type="protein sequence ID" value="MFC7140852.1"/>
    <property type="molecule type" value="Genomic_DNA"/>
</dbReference>
<dbReference type="PANTHER" id="PTHR42951:SF15">
    <property type="entry name" value="METALLO-BETA-LACTAMASE SUPERFAMILY PROTEIN"/>
    <property type="match status" value="1"/>
</dbReference>
<proteinExistence type="predicted"/>
<dbReference type="PANTHER" id="PTHR42951">
    <property type="entry name" value="METALLO-BETA-LACTAMASE DOMAIN-CONTAINING"/>
    <property type="match status" value="1"/>
</dbReference>
<sequence>MEELTGGVYALTETIETDDSERAFHPAAVETDRGLLLIDVGLPGQADALAAELAEAGFDWADVWAVLITHQDGDHAGALATVREETGAVVFAHEGCAPYVDGREDPIKGDGERYPPVPVDVELVGEERFRTAAGPMRVVYTPGHAPGHVSLYLPEERLLLAADALTAADGELQGPSEHFTLDMAEAGQSVARLAALDVERVLCYHGGAVAADDDRIAAIGESIAA</sequence>
<accession>A0ABD5Y5T0</accession>
<keyword evidence="3" id="KW-1185">Reference proteome</keyword>
<name>A0ABD5Y5T0_9EURY</name>
<reference evidence="2 3" key="1">
    <citation type="journal article" date="2019" name="Int. J. Syst. Evol. Microbiol.">
        <title>The Global Catalogue of Microorganisms (GCM) 10K type strain sequencing project: providing services to taxonomists for standard genome sequencing and annotation.</title>
        <authorList>
            <consortium name="The Broad Institute Genomics Platform"/>
            <consortium name="The Broad Institute Genome Sequencing Center for Infectious Disease"/>
            <person name="Wu L."/>
            <person name="Ma J."/>
        </authorList>
    </citation>
    <scope>NUCLEOTIDE SEQUENCE [LARGE SCALE GENOMIC DNA]</scope>
    <source>
        <strain evidence="2 3">XZYJT29</strain>
    </source>
</reference>
<dbReference type="Gene3D" id="3.60.15.10">
    <property type="entry name" value="Ribonuclease Z/Hydroxyacylglutathione hydrolase-like"/>
    <property type="match status" value="1"/>
</dbReference>
<evidence type="ECO:0000313" key="2">
    <source>
        <dbReference type="EMBL" id="MFC7140852.1"/>
    </source>
</evidence>
<protein>
    <submittedName>
        <fullName evidence="2">MBL fold metallo-hydrolase</fullName>
    </submittedName>
</protein>
<dbReference type="InterPro" id="IPR036866">
    <property type="entry name" value="RibonucZ/Hydroxyglut_hydro"/>
</dbReference>
<comment type="caution">
    <text evidence="2">The sequence shown here is derived from an EMBL/GenBank/DDBJ whole genome shotgun (WGS) entry which is preliminary data.</text>
</comment>
<feature type="domain" description="Metallo-beta-lactamase" evidence="1">
    <location>
        <begin position="23"/>
        <end position="205"/>
    </location>
</feature>
<dbReference type="AlphaFoldDB" id="A0ABD5Y5T0"/>
<dbReference type="Pfam" id="PF00753">
    <property type="entry name" value="Lactamase_B"/>
    <property type="match status" value="1"/>
</dbReference>
<evidence type="ECO:0000313" key="3">
    <source>
        <dbReference type="Proteomes" id="UP001596432"/>
    </source>
</evidence>
<dbReference type="RefSeq" id="WP_274321939.1">
    <property type="nucleotide sequence ID" value="NZ_CP118158.1"/>
</dbReference>
<organism evidence="2 3">
    <name type="scientific">Halosimplex aquaticum</name>
    <dbReference type="NCBI Taxonomy" id="3026162"/>
    <lineage>
        <taxon>Archaea</taxon>
        <taxon>Methanobacteriati</taxon>
        <taxon>Methanobacteriota</taxon>
        <taxon>Stenosarchaea group</taxon>
        <taxon>Halobacteria</taxon>
        <taxon>Halobacteriales</taxon>
        <taxon>Haloarculaceae</taxon>
        <taxon>Halosimplex</taxon>
    </lineage>
</organism>
<dbReference type="CDD" id="cd07721">
    <property type="entry name" value="yflN-like_MBL-fold"/>
    <property type="match status" value="1"/>
</dbReference>